<sequence>MLRKLQEDLQKEKADRAALEEEVRSLRHSNQRLQAESESAATRLLLASKQLGSPTADLA</sequence>
<protein>
    <submittedName>
        <fullName evidence="2">Signal-induced proliferation-associated protein 1</fullName>
    </submittedName>
</protein>
<organism evidence="2 3">
    <name type="scientific">Saguinus oedipus</name>
    <name type="common">Cotton-top tamarin</name>
    <name type="synonym">Oedipomidas oedipus</name>
    <dbReference type="NCBI Taxonomy" id="9490"/>
    <lineage>
        <taxon>Eukaryota</taxon>
        <taxon>Metazoa</taxon>
        <taxon>Chordata</taxon>
        <taxon>Craniata</taxon>
        <taxon>Vertebrata</taxon>
        <taxon>Euteleostomi</taxon>
        <taxon>Mammalia</taxon>
        <taxon>Eutheria</taxon>
        <taxon>Euarchontoglires</taxon>
        <taxon>Primates</taxon>
        <taxon>Haplorrhini</taxon>
        <taxon>Platyrrhini</taxon>
        <taxon>Cebidae</taxon>
        <taxon>Callitrichinae</taxon>
        <taxon>Saguinus</taxon>
    </lineage>
</organism>
<evidence type="ECO:0000256" key="1">
    <source>
        <dbReference type="SAM" id="MobiDB-lite"/>
    </source>
</evidence>
<evidence type="ECO:0000313" key="3">
    <source>
        <dbReference type="Proteomes" id="UP001266305"/>
    </source>
</evidence>
<keyword evidence="3" id="KW-1185">Reference proteome</keyword>
<evidence type="ECO:0000313" key="2">
    <source>
        <dbReference type="EMBL" id="KAK2100146.1"/>
    </source>
</evidence>
<feature type="region of interest" description="Disordered" evidence="1">
    <location>
        <begin position="1"/>
        <end position="38"/>
    </location>
</feature>
<name>A0ABQ9UTJ9_SAGOE</name>
<proteinExistence type="predicted"/>
<comment type="caution">
    <text evidence="2">The sequence shown here is derived from an EMBL/GenBank/DDBJ whole genome shotgun (WGS) entry which is preliminary data.</text>
</comment>
<gene>
    <name evidence="2" type="primary">SIPA1_1</name>
    <name evidence="2" type="ORF">P7K49_021494</name>
</gene>
<dbReference type="EMBL" id="JASSZA010000010">
    <property type="protein sequence ID" value="KAK2100146.1"/>
    <property type="molecule type" value="Genomic_DNA"/>
</dbReference>
<reference evidence="2 3" key="1">
    <citation type="submission" date="2023-05" db="EMBL/GenBank/DDBJ databases">
        <title>B98-5 Cell Line De Novo Hybrid Assembly: An Optical Mapping Approach.</title>
        <authorList>
            <person name="Kananen K."/>
            <person name="Auerbach J.A."/>
            <person name="Kautto E."/>
            <person name="Blachly J.S."/>
        </authorList>
    </citation>
    <scope>NUCLEOTIDE SEQUENCE [LARGE SCALE GENOMIC DNA]</scope>
    <source>
        <strain evidence="2">B95-8</strain>
        <tissue evidence="2">Cell line</tissue>
    </source>
</reference>
<accession>A0ABQ9UTJ9</accession>
<feature type="compositionally biased region" description="Basic and acidic residues" evidence="1">
    <location>
        <begin position="1"/>
        <end position="25"/>
    </location>
</feature>
<dbReference type="Proteomes" id="UP001266305">
    <property type="component" value="Unassembled WGS sequence"/>
</dbReference>